<name>A0ACC1CD46_9ROSI</name>
<reference evidence="2" key="1">
    <citation type="journal article" date="2023" name="G3 (Bethesda)">
        <title>Genome assembly and association tests identify interacting loci associated with vigor, precocity, and sex in interspecific pistachio rootstocks.</title>
        <authorList>
            <person name="Palmer W."/>
            <person name="Jacygrad E."/>
            <person name="Sagayaradj S."/>
            <person name="Cavanaugh K."/>
            <person name="Han R."/>
            <person name="Bertier L."/>
            <person name="Beede B."/>
            <person name="Kafkas S."/>
            <person name="Golino D."/>
            <person name="Preece J."/>
            <person name="Michelmore R."/>
        </authorList>
    </citation>
    <scope>NUCLEOTIDE SEQUENCE [LARGE SCALE GENOMIC DNA]</scope>
</reference>
<sequence length="372" mass="41604">MEDYSFRSEFASLIMVSCEFCNTKPAVVYCRADWAKLCLLCDYQVHSANALSLNHLRSQICDNCRAEPVSVCCFTENLMLCQDCDWDSHRNHSGSSLHERCSVEGFSGCPSVTEMAAIFGFELKAKSLENLGSGFGEQKTFNLDDLLVPKQNCSVFMRSEKYNREVCEQLVEMYRRDLERLNGDGAELEPGTPPNGGDQQGGNMGSLKMETMDGEGLLHQQTFTSLLSLAPNVDLREYYGFFAENDLMWDCHLAYQAAQNLSNQPLSCHTSTEESNNTPIIGQSISSELRAVESETWDSTGLSHVLHNPFLAGSEAVTEAKSRVDMDLLAQNRGNAIYDNHIRYESRKARADTRKRVKGRFAKSGETPAIKM</sequence>
<protein>
    <submittedName>
        <fullName evidence="1">Uncharacterized protein</fullName>
    </submittedName>
</protein>
<evidence type="ECO:0000313" key="2">
    <source>
        <dbReference type="Proteomes" id="UP001164250"/>
    </source>
</evidence>
<dbReference type="Proteomes" id="UP001164250">
    <property type="component" value="Chromosome 1"/>
</dbReference>
<keyword evidence="2" id="KW-1185">Reference proteome</keyword>
<proteinExistence type="predicted"/>
<gene>
    <name evidence="1" type="ORF">Patl1_03108</name>
</gene>
<organism evidence="1 2">
    <name type="scientific">Pistacia atlantica</name>
    <dbReference type="NCBI Taxonomy" id="434234"/>
    <lineage>
        <taxon>Eukaryota</taxon>
        <taxon>Viridiplantae</taxon>
        <taxon>Streptophyta</taxon>
        <taxon>Embryophyta</taxon>
        <taxon>Tracheophyta</taxon>
        <taxon>Spermatophyta</taxon>
        <taxon>Magnoliopsida</taxon>
        <taxon>eudicotyledons</taxon>
        <taxon>Gunneridae</taxon>
        <taxon>Pentapetalae</taxon>
        <taxon>rosids</taxon>
        <taxon>malvids</taxon>
        <taxon>Sapindales</taxon>
        <taxon>Anacardiaceae</taxon>
        <taxon>Pistacia</taxon>
    </lineage>
</organism>
<comment type="caution">
    <text evidence="1">The sequence shown here is derived from an EMBL/GenBank/DDBJ whole genome shotgun (WGS) entry which is preliminary data.</text>
</comment>
<evidence type="ECO:0000313" key="1">
    <source>
        <dbReference type="EMBL" id="KAJ0113471.1"/>
    </source>
</evidence>
<dbReference type="EMBL" id="CM047897">
    <property type="protein sequence ID" value="KAJ0113471.1"/>
    <property type="molecule type" value="Genomic_DNA"/>
</dbReference>
<accession>A0ACC1CD46</accession>